<organism evidence="2 3">
    <name type="scientific">Zingiber officinale</name>
    <name type="common">Ginger</name>
    <name type="synonym">Amomum zingiber</name>
    <dbReference type="NCBI Taxonomy" id="94328"/>
    <lineage>
        <taxon>Eukaryota</taxon>
        <taxon>Viridiplantae</taxon>
        <taxon>Streptophyta</taxon>
        <taxon>Embryophyta</taxon>
        <taxon>Tracheophyta</taxon>
        <taxon>Spermatophyta</taxon>
        <taxon>Magnoliopsida</taxon>
        <taxon>Liliopsida</taxon>
        <taxon>Zingiberales</taxon>
        <taxon>Zingiberaceae</taxon>
        <taxon>Zingiber</taxon>
    </lineage>
</organism>
<dbReference type="EMBL" id="JACMSC010000021">
    <property type="protein sequence ID" value="KAG6470200.1"/>
    <property type="molecule type" value="Genomic_DNA"/>
</dbReference>
<dbReference type="Gene3D" id="1.20.1280.50">
    <property type="match status" value="1"/>
</dbReference>
<comment type="caution">
    <text evidence="2">The sequence shown here is derived from an EMBL/GenBank/DDBJ whole genome shotgun (WGS) entry which is preliminary data.</text>
</comment>
<evidence type="ECO:0000313" key="3">
    <source>
        <dbReference type="Proteomes" id="UP000734854"/>
    </source>
</evidence>
<dbReference type="PANTHER" id="PTHR38926:SF81">
    <property type="entry name" value="F-BOX DOMAIN-CONTAINING PROTEIN"/>
    <property type="match status" value="1"/>
</dbReference>
<sequence>MQKRRRAEVGGGNVAGDSKWSELTAEVLASIFSLIPTDELARTMSFVCRSWRDVLAEPYCWSIVNLEDWCRRVDRTDVIDFVVRHLVRRSRGTIRRLSVYHLGDSGFVHAAS</sequence>
<dbReference type="Pfam" id="PF12937">
    <property type="entry name" value="F-box-like"/>
    <property type="match status" value="1"/>
</dbReference>
<evidence type="ECO:0000259" key="1">
    <source>
        <dbReference type="PROSITE" id="PS50181"/>
    </source>
</evidence>
<accession>A0A8J5C0U4</accession>
<gene>
    <name evidence="2" type="ORF">ZIOFF_071260</name>
</gene>
<dbReference type="PANTHER" id="PTHR38926">
    <property type="entry name" value="F-BOX DOMAIN CONTAINING PROTEIN, EXPRESSED"/>
    <property type="match status" value="1"/>
</dbReference>
<reference evidence="2 3" key="1">
    <citation type="submission" date="2020-08" db="EMBL/GenBank/DDBJ databases">
        <title>Plant Genome Project.</title>
        <authorList>
            <person name="Zhang R.-G."/>
        </authorList>
    </citation>
    <scope>NUCLEOTIDE SEQUENCE [LARGE SCALE GENOMIC DNA]</scope>
    <source>
        <tissue evidence="2">Rhizome</tissue>
    </source>
</reference>
<protein>
    <recommendedName>
        <fullName evidence="1">F-box domain-containing protein</fullName>
    </recommendedName>
</protein>
<dbReference type="SUPFAM" id="SSF81383">
    <property type="entry name" value="F-box domain"/>
    <property type="match status" value="1"/>
</dbReference>
<feature type="domain" description="F-box" evidence="1">
    <location>
        <begin position="17"/>
        <end position="64"/>
    </location>
</feature>
<dbReference type="Proteomes" id="UP000734854">
    <property type="component" value="Unassembled WGS sequence"/>
</dbReference>
<keyword evidence="3" id="KW-1185">Reference proteome</keyword>
<proteinExistence type="predicted"/>
<dbReference type="InterPro" id="IPR001810">
    <property type="entry name" value="F-box_dom"/>
</dbReference>
<dbReference type="PROSITE" id="PS50181">
    <property type="entry name" value="FBOX"/>
    <property type="match status" value="1"/>
</dbReference>
<name>A0A8J5C0U4_ZINOF</name>
<dbReference type="AlphaFoldDB" id="A0A8J5C0U4"/>
<dbReference type="InterPro" id="IPR036047">
    <property type="entry name" value="F-box-like_dom_sf"/>
</dbReference>
<evidence type="ECO:0000313" key="2">
    <source>
        <dbReference type="EMBL" id="KAG6470200.1"/>
    </source>
</evidence>